<name>A0AAI9T6E4_PENTH</name>
<organism evidence="1 2">
    <name type="scientific">Penicillium thymicola</name>
    <dbReference type="NCBI Taxonomy" id="293382"/>
    <lineage>
        <taxon>Eukaryota</taxon>
        <taxon>Fungi</taxon>
        <taxon>Dikarya</taxon>
        <taxon>Ascomycota</taxon>
        <taxon>Pezizomycotina</taxon>
        <taxon>Eurotiomycetes</taxon>
        <taxon>Eurotiomycetidae</taxon>
        <taxon>Eurotiales</taxon>
        <taxon>Aspergillaceae</taxon>
        <taxon>Penicillium</taxon>
    </lineage>
</organism>
<protein>
    <submittedName>
        <fullName evidence="1">Uncharacterized protein</fullName>
    </submittedName>
</protein>
<reference evidence="1" key="2">
    <citation type="journal article" date="2016" name="Fungal Biol.">
        <title>Ochratoxin A production by Penicillium thymicola.</title>
        <authorList>
            <person name="Nguyen H.D.T."/>
            <person name="McMullin D.R."/>
            <person name="Ponomareva E."/>
            <person name="Riley R."/>
            <person name="Pomraning K.R."/>
            <person name="Baker S.E."/>
            <person name="Seifert K.A."/>
        </authorList>
    </citation>
    <scope>NUCLEOTIDE SEQUENCE</scope>
    <source>
        <strain evidence="1">DAOM 180753</strain>
    </source>
</reference>
<proteinExistence type="predicted"/>
<dbReference type="AlphaFoldDB" id="A0AAI9T6E4"/>
<reference evidence="1" key="1">
    <citation type="submission" date="2015-06" db="EMBL/GenBank/DDBJ databases">
        <authorList>
            <person name="Nguyen H."/>
        </authorList>
    </citation>
    <scope>NUCLEOTIDE SEQUENCE</scope>
    <source>
        <strain evidence="1">DAOM 180753</strain>
    </source>
</reference>
<dbReference type="Gene3D" id="3.20.20.30">
    <property type="entry name" value="Luciferase-like domain"/>
    <property type="match status" value="1"/>
</dbReference>
<dbReference type="PANTHER" id="PTHR30011:SF41">
    <property type="entry name" value="XENOBIOTIC COMPOUND MONOOXYGENASE, DSZA FAMILY (AFU_ORTHOLOGUE AFUA_3G15040)"/>
    <property type="match status" value="1"/>
</dbReference>
<dbReference type="EMBL" id="LACB01000906">
    <property type="protein sequence ID" value="KAJ9481116.1"/>
    <property type="molecule type" value="Genomic_DNA"/>
</dbReference>
<accession>A0AAI9T6E4</accession>
<gene>
    <name evidence="1" type="ORF">VN97_g12386</name>
</gene>
<sequence>MSEMGLHTSGLRSVSATNLATIEFCNIALTTTPFYSVQTHQCNSLSFWTKLAQLLDKAGFHAMFIADTLGAYGVYKGPVPALASGAQFPVNDPLYLAPAMSAVTKNLIFKVTASVAYEKPYALARRLSTTDHNM</sequence>
<evidence type="ECO:0000313" key="2">
    <source>
        <dbReference type="Proteomes" id="UP001227192"/>
    </source>
</evidence>
<dbReference type="SUPFAM" id="SSF51679">
    <property type="entry name" value="Bacterial luciferase-like"/>
    <property type="match status" value="1"/>
</dbReference>
<comment type="caution">
    <text evidence="1">The sequence shown here is derived from an EMBL/GenBank/DDBJ whole genome shotgun (WGS) entry which is preliminary data.</text>
</comment>
<dbReference type="GO" id="GO:0016705">
    <property type="term" value="F:oxidoreductase activity, acting on paired donors, with incorporation or reduction of molecular oxygen"/>
    <property type="evidence" value="ECO:0007669"/>
    <property type="project" value="InterPro"/>
</dbReference>
<keyword evidence="2" id="KW-1185">Reference proteome</keyword>
<evidence type="ECO:0000313" key="1">
    <source>
        <dbReference type="EMBL" id="KAJ9481116.1"/>
    </source>
</evidence>
<dbReference type="InterPro" id="IPR036661">
    <property type="entry name" value="Luciferase-like_sf"/>
</dbReference>
<dbReference type="InterPro" id="IPR051260">
    <property type="entry name" value="Diverse_substr_monoxygenases"/>
</dbReference>
<dbReference type="PANTHER" id="PTHR30011">
    <property type="entry name" value="ALKANESULFONATE MONOOXYGENASE-RELATED"/>
    <property type="match status" value="1"/>
</dbReference>
<dbReference type="Proteomes" id="UP001227192">
    <property type="component" value="Unassembled WGS sequence"/>
</dbReference>